<dbReference type="Pfam" id="PF00528">
    <property type="entry name" value="BPD_transp_1"/>
    <property type="match status" value="1"/>
</dbReference>
<dbReference type="InterPro" id="IPR035906">
    <property type="entry name" value="MetI-like_sf"/>
</dbReference>
<dbReference type="Proteomes" id="UP000094296">
    <property type="component" value="Unassembled WGS sequence"/>
</dbReference>
<dbReference type="NCBIfam" id="NF008049">
    <property type="entry name" value="PRK10782.1"/>
    <property type="match status" value="1"/>
</dbReference>
<feature type="transmembrane region" description="Helical" evidence="8">
    <location>
        <begin position="196"/>
        <end position="216"/>
    </location>
</feature>
<keyword evidence="11" id="KW-1185">Reference proteome</keyword>
<evidence type="ECO:0000259" key="9">
    <source>
        <dbReference type="PROSITE" id="PS50928"/>
    </source>
</evidence>
<dbReference type="PROSITE" id="PS50928">
    <property type="entry name" value="ABC_TM1"/>
    <property type="match status" value="1"/>
</dbReference>
<feature type="transmembrane region" description="Helical" evidence="8">
    <location>
        <begin position="155"/>
        <end position="176"/>
    </location>
</feature>
<feature type="transmembrane region" description="Helical" evidence="8">
    <location>
        <begin position="29"/>
        <end position="49"/>
    </location>
</feature>
<dbReference type="EMBL" id="MIJE01000001">
    <property type="protein sequence ID" value="OEF98232.1"/>
    <property type="molecule type" value="Genomic_DNA"/>
</dbReference>
<evidence type="ECO:0000256" key="4">
    <source>
        <dbReference type="ARBA" id="ARBA00022475"/>
    </source>
</evidence>
<evidence type="ECO:0000256" key="8">
    <source>
        <dbReference type="RuleBase" id="RU363032"/>
    </source>
</evidence>
<keyword evidence="5 8" id="KW-0812">Transmembrane</keyword>
<comment type="similarity">
    <text evidence="2">Belongs to the binding-protein-dependent transport system permease family. CysTW subfamily.</text>
</comment>
<sequence length="226" mass="24588">MDFRNLLADLQQLNWSLIGTASYETLYMVFWPTVIAAVIGIPIGIVLALTSKGHILENHIINQSVGSVVNILRSIPFILLLIMLIPLTRKIMGVAISYEAMVVPLSFGAAPFFARLVETSINEIDRGIIESAQAMGSNLRQIIFKVLIPESLPGLVAGITVTAVALVGYTAMAGVVGGGGLGDMAYRYGFQRNQPLVMYVCIVLLVLMVQVIQSFGDWLSKKVNHR</sequence>
<evidence type="ECO:0000256" key="3">
    <source>
        <dbReference type="ARBA" id="ARBA00022448"/>
    </source>
</evidence>
<dbReference type="InterPro" id="IPR051322">
    <property type="entry name" value="AA_ABC_Transporter_Permease"/>
</dbReference>
<dbReference type="AlphaFoldDB" id="A0A1E5G4W9"/>
<dbReference type="STRING" id="766136.BHF68_00670"/>
<comment type="caution">
    <text evidence="10">The sequence shown here is derived from an EMBL/GenBank/DDBJ whole genome shotgun (WGS) entry which is preliminary data.</text>
</comment>
<dbReference type="CDD" id="cd06261">
    <property type="entry name" value="TM_PBP2"/>
    <property type="match status" value="1"/>
</dbReference>
<keyword evidence="3 8" id="KW-0813">Transport</keyword>
<dbReference type="GO" id="GO:0048473">
    <property type="term" value="P:D-methionine transmembrane transport"/>
    <property type="evidence" value="ECO:0007669"/>
    <property type="project" value="TreeGrafter"/>
</dbReference>
<evidence type="ECO:0000256" key="7">
    <source>
        <dbReference type="ARBA" id="ARBA00023136"/>
    </source>
</evidence>
<organism evidence="10 11">
    <name type="scientific">Desulfuribacillus alkaliarsenatis</name>
    <dbReference type="NCBI Taxonomy" id="766136"/>
    <lineage>
        <taxon>Bacteria</taxon>
        <taxon>Bacillati</taxon>
        <taxon>Bacillota</taxon>
        <taxon>Desulfuribacillia</taxon>
        <taxon>Desulfuribacillales</taxon>
        <taxon>Desulfuribacillaceae</taxon>
        <taxon>Desulfuribacillus</taxon>
    </lineage>
</organism>
<evidence type="ECO:0000313" key="11">
    <source>
        <dbReference type="Proteomes" id="UP000094296"/>
    </source>
</evidence>
<accession>A0A1E5G4W9</accession>
<dbReference type="Gene3D" id="1.10.3720.10">
    <property type="entry name" value="MetI-like"/>
    <property type="match status" value="1"/>
</dbReference>
<dbReference type="InterPro" id="IPR000515">
    <property type="entry name" value="MetI-like"/>
</dbReference>
<evidence type="ECO:0000256" key="5">
    <source>
        <dbReference type="ARBA" id="ARBA00022692"/>
    </source>
</evidence>
<dbReference type="PANTHER" id="PTHR30450">
    <property type="entry name" value="ABC TRANSPORTER PERMEASE"/>
    <property type="match status" value="1"/>
</dbReference>
<dbReference type="PANTHER" id="PTHR30450:SF1">
    <property type="entry name" value="D-METHIONINE TRANSPORT SYSTEM PERMEASE PROTEIN METI-RELATED"/>
    <property type="match status" value="1"/>
</dbReference>
<protein>
    <recommendedName>
        <fullName evidence="9">ABC transmembrane type-1 domain-containing protein</fullName>
    </recommendedName>
</protein>
<name>A0A1E5G4W9_9FIRM</name>
<dbReference type="SUPFAM" id="SSF161098">
    <property type="entry name" value="MetI-like"/>
    <property type="match status" value="1"/>
</dbReference>
<gene>
    <name evidence="10" type="ORF">BHF68_00670</name>
</gene>
<dbReference type="FunFam" id="1.10.3720.10:FF:000002">
    <property type="entry name" value="D-methionine ABC transporter permease MetI"/>
    <property type="match status" value="1"/>
</dbReference>
<keyword evidence="4" id="KW-1003">Cell membrane</keyword>
<evidence type="ECO:0000256" key="6">
    <source>
        <dbReference type="ARBA" id="ARBA00022989"/>
    </source>
</evidence>
<feature type="transmembrane region" description="Helical" evidence="8">
    <location>
        <begin position="91"/>
        <end position="114"/>
    </location>
</feature>
<evidence type="ECO:0000256" key="1">
    <source>
        <dbReference type="ARBA" id="ARBA00004651"/>
    </source>
</evidence>
<evidence type="ECO:0000256" key="2">
    <source>
        <dbReference type="ARBA" id="ARBA00007069"/>
    </source>
</evidence>
<reference evidence="10 11" key="1">
    <citation type="submission" date="2016-09" db="EMBL/GenBank/DDBJ databases">
        <title>Draft genome sequence for the type strain of Desulfuribacillus alkaliarsenatis AHT28, an obligately anaerobic, sulfidogenic bacterium isolated from Russian soda lake sediments.</title>
        <authorList>
            <person name="Abin C.A."/>
            <person name="Hollibaugh J.T."/>
        </authorList>
    </citation>
    <scope>NUCLEOTIDE SEQUENCE [LARGE SCALE GENOMIC DNA]</scope>
    <source>
        <strain evidence="10 11">AHT28</strain>
    </source>
</reference>
<comment type="subcellular location">
    <subcellularLocation>
        <location evidence="1 8">Cell membrane</location>
        <topology evidence="1 8">Multi-pass membrane protein</topology>
    </subcellularLocation>
</comment>
<feature type="domain" description="ABC transmembrane type-1" evidence="9">
    <location>
        <begin position="22"/>
        <end position="213"/>
    </location>
</feature>
<proteinExistence type="inferred from homology"/>
<keyword evidence="6 8" id="KW-1133">Transmembrane helix</keyword>
<dbReference type="RefSeq" id="WP_069641724.1">
    <property type="nucleotide sequence ID" value="NZ_MIJE01000001.1"/>
</dbReference>
<keyword evidence="7 8" id="KW-0472">Membrane</keyword>
<feature type="transmembrane region" description="Helical" evidence="8">
    <location>
        <begin position="61"/>
        <end position="85"/>
    </location>
</feature>
<evidence type="ECO:0000313" key="10">
    <source>
        <dbReference type="EMBL" id="OEF98232.1"/>
    </source>
</evidence>
<dbReference type="OrthoDB" id="9793490at2"/>
<dbReference type="GO" id="GO:0005886">
    <property type="term" value="C:plasma membrane"/>
    <property type="evidence" value="ECO:0007669"/>
    <property type="project" value="UniProtKB-SubCell"/>
</dbReference>